<keyword evidence="6" id="KW-1185">Reference proteome</keyword>
<evidence type="ECO:0000256" key="2">
    <source>
        <dbReference type="RuleBase" id="RU000682"/>
    </source>
</evidence>
<dbReference type="Proteomes" id="UP000316726">
    <property type="component" value="Chromosome 11"/>
</dbReference>
<proteinExistence type="predicted"/>
<comment type="subcellular location">
    <subcellularLocation>
        <location evidence="1 2">Nucleus</location>
    </subcellularLocation>
</comment>
<gene>
    <name evidence="5" type="ORF">A3770_11p61620</name>
</gene>
<name>A0A5B8MV64_9CHLO</name>
<feature type="domain" description="Homeobox" evidence="4">
    <location>
        <begin position="190"/>
        <end position="250"/>
    </location>
</feature>
<evidence type="ECO:0000256" key="3">
    <source>
        <dbReference type="SAM" id="MobiDB-lite"/>
    </source>
</evidence>
<dbReference type="SUPFAM" id="SSF46689">
    <property type="entry name" value="Homeodomain-like"/>
    <property type="match status" value="1"/>
</dbReference>
<feature type="compositionally biased region" description="Basic residues" evidence="3">
    <location>
        <begin position="255"/>
        <end position="265"/>
    </location>
</feature>
<dbReference type="SMART" id="SM00389">
    <property type="entry name" value="HOX"/>
    <property type="match status" value="1"/>
</dbReference>
<evidence type="ECO:0000313" key="6">
    <source>
        <dbReference type="Proteomes" id="UP000316726"/>
    </source>
</evidence>
<dbReference type="GO" id="GO:0003677">
    <property type="term" value="F:DNA binding"/>
    <property type="evidence" value="ECO:0007669"/>
    <property type="project" value="UniProtKB-UniRule"/>
</dbReference>
<feature type="region of interest" description="Disordered" evidence="3">
    <location>
        <begin position="63"/>
        <end position="84"/>
    </location>
</feature>
<accession>A0A5B8MV64</accession>
<evidence type="ECO:0000259" key="4">
    <source>
        <dbReference type="PROSITE" id="PS50071"/>
    </source>
</evidence>
<dbReference type="AlphaFoldDB" id="A0A5B8MV64"/>
<feature type="DNA-binding region" description="Homeobox" evidence="1">
    <location>
        <begin position="192"/>
        <end position="251"/>
    </location>
</feature>
<dbReference type="PROSITE" id="PS50071">
    <property type="entry name" value="HOMEOBOX_2"/>
    <property type="match status" value="1"/>
</dbReference>
<keyword evidence="1 2" id="KW-0539">Nucleus</keyword>
<keyword evidence="1 2" id="KW-0371">Homeobox</keyword>
<reference evidence="5 6" key="1">
    <citation type="submission" date="2018-07" db="EMBL/GenBank/DDBJ databases">
        <title>The complete nuclear genome of the prasinophyte Chloropicon primus (CCMP1205).</title>
        <authorList>
            <person name="Pombert J.-F."/>
            <person name="Otis C."/>
            <person name="Turmel M."/>
            <person name="Lemieux C."/>
        </authorList>
    </citation>
    <scope>NUCLEOTIDE SEQUENCE [LARGE SCALE GENOMIC DNA]</scope>
    <source>
        <strain evidence="5 6">CCMP1205</strain>
    </source>
</reference>
<keyword evidence="1 2" id="KW-0238">DNA-binding</keyword>
<sequence length="265" mass="29370">MREGLVGLARRPGRSAWVKGDGGGVAGVARRGEGLRGRRARGAEVREWGVACRFGARAVPREGTSGGLSFGGGEDDDKVASGGGAQEGRLPLYTSFSDALEPWQLLLLEEAYSTSSRRKVSVTGLSEECKLSRTQVLGWLKSRSTMSDDQVSTIRATCLAAIEREERLEETYKKKKAKKAFADLSLEERKQARVKEQKMSPLAVKTLLKFWGRNKNPSWQNINDIARMTKLSPAVVRGWFNDRKETSSSHSRSAGSRRRRKRTKI</sequence>
<dbReference type="Gene3D" id="1.10.10.60">
    <property type="entry name" value="Homeodomain-like"/>
    <property type="match status" value="1"/>
</dbReference>
<evidence type="ECO:0000313" key="5">
    <source>
        <dbReference type="EMBL" id="QDZ23644.1"/>
    </source>
</evidence>
<evidence type="ECO:0000256" key="1">
    <source>
        <dbReference type="PROSITE-ProRule" id="PRU00108"/>
    </source>
</evidence>
<feature type="region of interest" description="Disordered" evidence="3">
    <location>
        <begin position="242"/>
        <end position="265"/>
    </location>
</feature>
<protein>
    <recommendedName>
        <fullName evidence="4">Homeobox domain-containing protein</fullName>
    </recommendedName>
</protein>
<dbReference type="InterPro" id="IPR009057">
    <property type="entry name" value="Homeodomain-like_sf"/>
</dbReference>
<organism evidence="5 6">
    <name type="scientific">Chloropicon primus</name>
    <dbReference type="NCBI Taxonomy" id="1764295"/>
    <lineage>
        <taxon>Eukaryota</taxon>
        <taxon>Viridiplantae</taxon>
        <taxon>Chlorophyta</taxon>
        <taxon>Chloropicophyceae</taxon>
        <taxon>Chloropicales</taxon>
        <taxon>Chloropicaceae</taxon>
        <taxon>Chloropicon</taxon>
    </lineage>
</organism>
<dbReference type="GO" id="GO:0005634">
    <property type="term" value="C:nucleus"/>
    <property type="evidence" value="ECO:0007669"/>
    <property type="project" value="UniProtKB-SubCell"/>
</dbReference>
<dbReference type="Pfam" id="PF00046">
    <property type="entry name" value="Homeodomain"/>
    <property type="match status" value="1"/>
</dbReference>
<dbReference type="InterPro" id="IPR001356">
    <property type="entry name" value="HD"/>
</dbReference>
<dbReference type="EMBL" id="CP031044">
    <property type="protein sequence ID" value="QDZ23644.1"/>
    <property type="molecule type" value="Genomic_DNA"/>
</dbReference>